<gene>
    <name evidence="1" type="ORF">Cadr_000028461</name>
</gene>
<dbReference type="AlphaFoldDB" id="A0A5N4CHG1"/>
<dbReference type="EMBL" id="JWIN03000024">
    <property type="protein sequence ID" value="KAB1258292.1"/>
    <property type="molecule type" value="Genomic_DNA"/>
</dbReference>
<name>A0A5N4CHG1_CAMDR</name>
<sequence length="77" mass="8645">MEISDGTVKEAVLLSLQSVISIRLVLDVGMRVEHEAEAFDVLMKRGVLKQEDPGLLNHRGKESCLLTRDICMDLSYE</sequence>
<reference evidence="1 2" key="1">
    <citation type="journal article" date="2019" name="Mol. Ecol. Resour.">
        <title>Improving Illumina assemblies with Hi-C and long reads: an example with the North African dromedary.</title>
        <authorList>
            <person name="Elbers J.P."/>
            <person name="Rogers M.F."/>
            <person name="Perelman P.L."/>
            <person name="Proskuryakova A.A."/>
            <person name="Serdyukova N.A."/>
            <person name="Johnson W.E."/>
            <person name="Horin P."/>
            <person name="Corander J."/>
            <person name="Murphy D."/>
            <person name="Burger P.A."/>
        </authorList>
    </citation>
    <scope>NUCLEOTIDE SEQUENCE [LARGE SCALE GENOMIC DNA]</scope>
    <source>
        <strain evidence="1">Drom800</strain>
        <tissue evidence="1">Blood</tissue>
    </source>
</reference>
<evidence type="ECO:0000313" key="1">
    <source>
        <dbReference type="EMBL" id="KAB1258292.1"/>
    </source>
</evidence>
<organism evidence="1 2">
    <name type="scientific">Camelus dromedarius</name>
    <name type="common">Dromedary</name>
    <name type="synonym">Arabian camel</name>
    <dbReference type="NCBI Taxonomy" id="9838"/>
    <lineage>
        <taxon>Eukaryota</taxon>
        <taxon>Metazoa</taxon>
        <taxon>Chordata</taxon>
        <taxon>Craniata</taxon>
        <taxon>Vertebrata</taxon>
        <taxon>Euteleostomi</taxon>
        <taxon>Mammalia</taxon>
        <taxon>Eutheria</taxon>
        <taxon>Laurasiatheria</taxon>
        <taxon>Artiodactyla</taxon>
        <taxon>Tylopoda</taxon>
        <taxon>Camelidae</taxon>
        <taxon>Camelus</taxon>
    </lineage>
</organism>
<dbReference type="Proteomes" id="UP000299084">
    <property type="component" value="Unassembled WGS sequence"/>
</dbReference>
<evidence type="ECO:0000313" key="2">
    <source>
        <dbReference type="Proteomes" id="UP000299084"/>
    </source>
</evidence>
<comment type="caution">
    <text evidence="1">The sequence shown here is derived from an EMBL/GenBank/DDBJ whole genome shotgun (WGS) entry which is preliminary data.</text>
</comment>
<proteinExistence type="predicted"/>
<protein>
    <submittedName>
        <fullName evidence="1">Uncharacterized protein</fullName>
    </submittedName>
</protein>
<keyword evidence="2" id="KW-1185">Reference proteome</keyword>
<accession>A0A5N4CHG1</accession>